<proteinExistence type="predicted"/>
<sequence>MLRSEHVMARLNRGRLVPHKLSPEDARVLAVADELCDLYTEHVGSPRSRLERELAVREEDLGPGLDARRGFRIVRALSKLLEERADWGAPTEADPYTLRTRVFELAAALPEPPASEPGLLEAPTREDVLSRVAAETGVEDPASSMYADRQGAQLLGDFERPSPEELVRRYNVAQVQGVLYSARELVVDLGEGADARLVFHYVKTLGLIYDLEPLAAGHRLRLDGPLSIFGGTRKYGLRLAKFLPGLLLTAPWKLSANVEWKGRETVLELDSESSGLESHYQGPKDEREADDVRGAFIRAWERAKDTGGWELQRGGDVLTFPERRAALVPDFTLLDAGTGEVVQLEILGFWSERNLVERVALLREAGQRGHRVLVAASERLGASHEALAGAVEGGVVPFKDRLSPKAVLSALR</sequence>
<dbReference type="AlphaFoldDB" id="A0A6J4QHC5"/>
<protein>
    <submittedName>
        <fullName evidence="1">Uncharacterized protein (Associated with DNA helicase - Rad25 homolog)</fullName>
    </submittedName>
</protein>
<dbReference type="Pfam" id="PF05626">
    <property type="entry name" value="DUF790"/>
    <property type="match status" value="1"/>
</dbReference>
<name>A0A6J4QHC5_9ACTN</name>
<dbReference type="PANTHER" id="PTHR39640">
    <property type="entry name" value="VNG6129C"/>
    <property type="match status" value="1"/>
</dbReference>
<dbReference type="InterPro" id="IPR008508">
    <property type="entry name" value="Bax1"/>
</dbReference>
<dbReference type="PANTHER" id="PTHR39640:SF1">
    <property type="entry name" value="DUF790 FAMILY PROTEIN"/>
    <property type="match status" value="1"/>
</dbReference>
<evidence type="ECO:0000313" key="1">
    <source>
        <dbReference type="EMBL" id="CAA9444472.1"/>
    </source>
</evidence>
<gene>
    <name evidence="1" type="ORF">AVDCRST_MAG82-3188</name>
</gene>
<organism evidence="1">
    <name type="scientific">uncultured Rubrobacteraceae bacterium</name>
    <dbReference type="NCBI Taxonomy" id="349277"/>
    <lineage>
        <taxon>Bacteria</taxon>
        <taxon>Bacillati</taxon>
        <taxon>Actinomycetota</taxon>
        <taxon>Rubrobacteria</taxon>
        <taxon>Rubrobacterales</taxon>
        <taxon>Rubrobacteraceae</taxon>
        <taxon>environmental samples</taxon>
    </lineage>
</organism>
<accession>A0A6J4QHC5</accession>
<dbReference type="EMBL" id="CADCVA010000389">
    <property type="protein sequence ID" value="CAA9444472.1"/>
    <property type="molecule type" value="Genomic_DNA"/>
</dbReference>
<reference evidence="1" key="1">
    <citation type="submission" date="2020-02" db="EMBL/GenBank/DDBJ databases">
        <authorList>
            <person name="Meier V. D."/>
        </authorList>
    </citation>
    <scope>NUCLEOTIDE SEQUENCE</scope>
    <source>
        <strain evidence="1">AVDCRST_MAG82</strain>
    </source>
</reference>